<organism evidence="1 2">
    <name type="scientific">Sodalis ligni</name>
    <dbReference type="NCBI Taxonomy" id="2697027"/>
    <lineage>
        <taxon>Bacteria</taxon>
        <taxon>Pseudomonadati</taxon>
        <taxon>Pseudomonadota</taxon>
        <taxon>Gammaproteobacteria</taxon>
        <taxon>Enterobacterales</taxon>
        <taxon>Bruguierivoracaceae</taxon>
        <taxon>Sodalis</taxon>
    </lineage>
</organism>
<proteinExistence type="predicted"/>
<gene>
    <name evidence="1" type="ORF">EZJ58_0575</name>
</gene>
<dbReference type="RefSeq" id="WP_132921494.1">
    <property type="nucleotide sequence ID" value="NZ_CP075169.1"/>
</dbReference>
<dbReference type="Proteomes" id="UP000294555">
    <property type="component" value="Unassembled WGS sequence"/>
</dbReference>
<dbReference type="NCBIfam" id="TIGR04493">
    <property type="entry name" value="microcomp_PduM"/>
    <property type="match status" value="1"/>
</dbReference>
<reference evidence="1 2" key="1">
    <citation type="submission" date="2019-02" db="EMBL/GenBank/DDBJ databases">
        <title>Investigation of anaerobic lignin degradation for improved lignocellulosic biofuels.</title>
        <authorList>
            <person name="Deangelis K."/>
        </authorList>
    </citation>
    <scope>NUCLEOTIDE SEQUENCE [LARGE SCALE GENOMIC DNA]</scope>
    <source>
        <strain evidence="1 2">159R</strain>
    </source>
</reference>
<dbReference type="GO" id="GO:0005198">
    <property type="term" value="F:structural molecule activity"/>
    <property type="evidence" value="ECO:0007669"/>
    <property type="project" value="InterPro"/>
</dbReference>
<keyword evidence="2" id="KW-1185">Reference proteome</keyword>
<dbReference type="OrthoDB" id="9849194at2"/>
<evidence type="ECO:0000313" key="1">
    <source>
        <dbReference type="EMBL" id="TCL02553.1"/>
    </source>
</evidence>
<dbReference type="EMBL" id="SJOI01000001">
    <property type="protein sequence ID" value="TCL02553.1"/>
    <property type="molecule type" value="Genomic_DNA"/>
</dbReference>
<dbReference type="Pfam" id="PF15953">
    <property type="entry name" value="PDU_like"/>
    <property type="match status" value="1"/>
</dbReference>
<accession>A0A4R1N607</accession>
<protein>
    <submittedName>
        <fullName evidence="1">Microcompartment protein PduM</fullName>
    </submittedName>
</protein>
<sequence>MAAELMQRQDATPGTDAGPAREQWIAECVARVIARLQLRRHAELVLTLASLAREWSDDAPLGHARLRVTHTTAAFLRRLAAGTEEDAAMDVLRQAWRCGLIVTLELDPAEFGRLPVSGLARLPLRYCTADGMAVHLLARRVAGYADIAALSPGYLVLARAVLLTALARDEAAKRGLQLYRQE</sequence>
<name>A0A4R1N607_9GAMM</name>
<dbReference type="AlphaFoldDB" id="A0A4R1N607"/>
<dbReference type="InterPro" id="IPR030992">
    <property type="entry name" value="PduM"/>
</dbReference>
<comment type="caution">
    <text evidence="1">The sequence shown here is derived from an EMBL/GenBank/DDBJ whole genome shotgun (WGS) entry which is preliminary data.</text>
</comment>
<evidence type="ECO:0000313" key="2">
    <source>
        <dbReference type="Proteomes" id="UP000294555"/>
    </source>
</evidence>